<feature type="region of interest" description="Disordered" evidence="6">
    <location>
        <begin position="490"/>
        <end position="514"/>
    </location>
</feature>
<keyword evidence="3 5" id="KW-0067">ATP-binding</keyword>
<dbReference type="FunFam" id="3.30.470.20:FF:000028">
    <property type="entry name" value="Methylcrotonoyl-CoA carboxylase subunit alpha, mitochondrial"/>
    <property type="match status" value="1"/>
</dbReference>
<dbReference type="InterPro" id="IPR011761">
    <property type="entry name" value="ATP-grasp"/>
</dbReference>
<keyword evidence="10" id="KW-1185">Reference proteome</keyword>
<evidence type="ECO:0000256" key="6">
    <source>
        <dbReference type="SAM" id="MobiDB-lite"/>
    </source>
</evidence>
<name>A0A316AKI4_9BACT</name>
<dbReference type="PROSITE" id="PS50979">
    <property type="entry name" value="BC"/>
    <property type="match status" value="1"/>
</dbReference>
<keyword evidence="2 5" id="KW-0547">Nucleotide-binding</keyword>
<dbReference type="SUPFAM" id="SSF52440">
    <property type="entry name" value="PreATP-grasp domain"/>
    <property type="match status" value="1"/>
</dbReference>
<sequence length="514" mass="56858">MHLFSAFDLLARKRMKEIKKILVANRGEIAMRILRTAKEMDIATVAVFSEADRTSPHVRFADQAVCLGPPEASQSYLDQNKLIEISKELGVDAIHPGYGFLSENAGFARRVRSEGLIFIGPSSEAIETMGSKLAAKTAAAAYDIPMVPGTAEAITDRTVAKQVAATIGYPILIKASAGGGGKGMRIVDSEADFDHQMDRAVSEAEAAFGDGSVFIEKYITSPKHIEIQVLGDQHGKIVHLFDRECSIQRRHQKVMEEAPSVSIDDATRAAMGRCAIDVARSCGYYGAGTVEFILDEDKRFYFLEMNTRLQVEHPVTELITGIDLVKQMIYIAEGRRLPFEQSEIGIRGHAIECRVYAEDARNNFLPDVGQLRAYSPPLGNGVRVDDGVESGMTIPIYYDPLLAKLITYGQDRPEAIAKMTRAIEEFVILGVQTTLDFCRFVCQHPVFLDASFDTNFVQQHFTPDLLSGQSTQDQRVVAVLMTQQLKKSVDAEHLPANGGNENKVSKWKQQRRNP</sequence>
<dbReference type="FunFam" id="3.40.50.20:FF:000010">
    <property type="entry name" value="Propionyl-CoA carboxylase subunit alpha"/>
    <property type="match status" value="1"/>
</dbReference>
<dbReference type="InterPro" id="IPR011764">
    <property type="entry name" value="Biotin_carboxylation_dom"/>
</dbReference>
<reference evidence="9 10" key="1">
    <citation type="submission" date="2018-03" db="EMBL/GenBank/DDBJ databases">
        <title>Genomic Encyclopedia of Archaeal and Bacterial Type Strains, Phase II (KMG-II): from individual species to whole genera.</title>
        <authorList>
            <person name="Goeker M."/>
        </authorList>
    </citation>
    <scope>NUCLEOTIDE SEQUENCE [LARGE SCALE GENOMIC DNA]</scope>
    <source>
        <strain evidence="9 10">DSM 100346</strain>
    </source>
</reference>
<evidence type="ECO:0000313" key="10">
    <source>
        <dbReference type="Proteomes" id="UP000245880"/>
    </source>
</evidence>
<dbReference type="EMBL" id="QGDT01000006">
    <property type="protein sequence ID" value="PWJ57534.1"/>
    <property type="molecule type" value="Genomic_DNA"/>
</dbReference>
<keyword evidence="4" id="KW-0092">Biotin</keyword>
<dbReference type="GO" id="GO:0005524">
    <property type="term" value="F:ATP binding"/>
    <property type="evidence" value="ECO:0007669"/>
    <property type="project" value="UniProtKB-UniRule"/>
</dbReference>
<dbReference type="SUPFAM" id="SSF51246">
    <property type="entry name" value="Rudiment single hybrid motif"/>
    <property type="match status" value="1"/>
</dbReference>
<dbReference type="GO" id="GO:0016874">
    <property type="term" value="F:ligase activity"/>
    <property type="evidence" value="ECO:0007669"/>
    <property type="project" value="UniProtKB-KW"/>
</dbReference>
<evidence type="ECO:0000256" key="4">
    <source>
        <dbReference type="ARBA" id="ARBA00023267"/>
    </source>
</evidence>
<dbReference type="Proteomes" id="UP000245880">
    <property type="component" value="Unassembled WGS sequence"/>
</dbReference>
<dbReference type="PANTHER" id="PTHR18866:SF33">
    <property type="entry name" value="METHYLCROTONOYL-COA CARBOXYLASE SUBUNIT ALPHA, MITOCHONDRIAL-RELATED"/>
    <property type="match status" value="1"/>
</dbReference>
<dbReference type="AlphaFoldDB" id="A0A316AKI4"/>
<evidence type="ECO:0000256" key="2">
    <source>
        <dbReference type="ARBA" id="ARBA00022741"/>
    </source>
</evidence>
<dbReference type="InterPro" id="IPR005479">
    <property type="entry name" value="CPAse_ATP-bd"/>
</dbReference>
<gene>
    <name evidence="9" type="ORF">CLV98_1064</name>
</gene>
<feature type="compositionally biased region" description="Basic residues" evidence="6">
    <location>
        <begin position="505"/>
        <end position="514"/>
    </location>
</feature>
<accession>A0A316AKI4</accession>
<organism evidence="9 10">
    <name type="scientific">Dyadobacter jejuensis</name>
    <dbReference type="NCBI Taxonomy" id="1082580"/>
    <lineage>
        <taxon>Bacteria</taxon>
        <taxon>Pseudomonadati</taxon>
        <taxon>Bacteroidota</taxon>
        <taxon>Cytophagia</taxon>
        <taxon>Cytophagales</taxon>
        <taxon>Spirosomataceae</taxon>
        <taxon>Dyadobacter</taxon>
    </lineage>
</organism>
<dbReference type="SMART" id="SM00878">
    <property type="entry name" value="Biotin_carb_C"/>
    <property type="match status" value="1"/>
</dbReference>
<dbReference type="Pfam" id="PF02785">
    <property type="entry name" value="Biotin_carb_C"/>
    <property type="match status" value="1"/>
</dbReference>
<comment type="caution">
    <text evidence="9">The sequence shown here is derived from an EMBL/GenBank/DDBJ whole genome shotgun (WGS) entry which is preliminary data.</text>
</comment>
<dbReference type="SUPFAM" id="SSF56059">
    <property type="entry name" value="Glutathione synthetase ATP-binding domain-like"/>
    <property type="match status" value="1"/>
</dbReference>
<dbReference type="Pfam" id="PF02786">
    <property type="entry name" value="CPSase_L_D2"/>
    <property type="match status" value="1"/>
</dbReference>
<dbReference type="InterPro" id="IPR016185">
    <property type="entry name" value="PreATP-grasp_dom_sf"/>
</dbReference>
<dbReference type="InterPro" id="IPR005482">
    <property type="entry name" value="Biotin_COase_C"/>
</dbReference>
<dbReference type="PANTHER" id="PTHR18866">
    <property type="entry name" value="CARBOXYLASE:PYRUVATE/ACETYL-COA/PROPIONYL-COA CARBOXYLASE"/>
    <property type="match status" value="1"/>
</dbReference>
<evidence type="ECO:0000259" key="7">
    <source>
        <dbReference type="PROSITE" id="PS50975"/>
    </source>
</evidence>
<proteinExistence type="predicted"/>
<protein>
    <submittedName>
        <fullName evidence="9">Acetyl-CoA carboxylase biotin carboxylase subunit</fullName>
    </submittedName>
</protein>
<evidence type="ECO:0000256" key="1">
    <source>
        <dbReference type="ARBA" id="ARBA00022598"/>
    </source>
</evidence>
<dbReference type="PROSITE" id="PS50975">
    <property type="entry name" value="ATP_GRASP"/>
    <property type="match status" value="1"/>
</dbReference>
<dbReference type="PROSITE" id="PS00867">
    <property type="entry name" value="CPSASE_2"/>
    <property type="match status" value="1"/>
</dbReference>
<dbReference type="Gene3D" id="3.30.470.20">
    <property type="entry name" value="ATP-grasp fold, B domain"/>
    <property type="match status" value="1"/>
</dbReference>
<dbReference type="NCBIfam" id="NF006367">
    <property type="entry name" value="PRK08591.1"/>
    <property type="match status" value="1"/>
</dbReference>
<keyword evidence="1" id="KW-0436">Ligase</keyword>
<dbReference type="FunFam" id="3.30.1490.20:FF:000003">
    <property type="entry name" value="acetyl-CoA carboxylase isoform X1"/>
    <property type="match status" value="1"/>
</dbReference>
<feature type="domain" description="ATP-grasp" evidence="7">
    <location>
        <begin position="136"/>
        <end position="333"/>
    </location>
</feature>
<feature type="domain" description="Biotin carboxylation" evidence="8">
    <location>
        <begin position="17"/>
        <end position="462"/>
    </location>
</feature>
<dbReference type="InterPro" id="IPR005481">
    <property type="entry name" value="BC-like_N"/>
</dbReference>
<dbReference type="InterPro" id="IPR050856">
    <property type="entry name" value="Biotin_carboxylase_complex"/>
</dbReference>
<dbReference type="InterPro" id="IPR011054">
    <property type="entry name" value="Rudment_hybrid_motif"/>
</dbReference>
<evidence type="ECO:0000259" key="8">
    <source>
        <dbReference type="PROSITE" id="PS50979"/>
    </source>
</evidence>
<evidence type="ECO:0000256" key="3">
    <source>
        <dbReference type="ARBA" id="ARBA00022840"/>
    </source>
</evidence>
<dbReference type="PROSITE" id="PS00866">
    <property type="entry name" value="CPSASE_1"/>
    <property type="match status" value="1"/>
</dbReference>
<evidence type="ECO:0000313" key="9">
    <source>
        <dbReference type="EMBL" id="PWJ57534.1"/>
    </source>
</evidence>
<evidence type="ECO:0000256" key="5">
    <source>
        <dbReference type="PROSITE-ProRule" id="PRU00409"/>
    </source>
</evidence>
<dbReference type="GO" id="GO:0046872">
    <property type="term" value="F:metal ion binding"/>
    <property type="evidence" value="ECO:0007669"/>
    <property type="project" value="InterPro"/>
</dbReference>
<dbReference type="Pfam" id="PF00289">
    <property type="entry name" value="Biotin_carb_N"/>
    <property type="match status" value="1"/>
</dbReference>